<feature type="non-terminal residue" evidence="2">
    <location>
        <position position="85"/>
    </location>
</feature>
<keyword evidence="3" id="KW-1185">Reference proteome</keyword>
<dbReference type="EMBL" id="CABDUW010004968">
    <property type="protein sequence ID" value="VTJ90738.1"/>
    <property type="molecule type" value="Genomic_DNA"/>
</dbReference>
<name>A0A5E4D9L3_MARMO</name>
<accession>A0A5E4D9L3</accession>
<protein>
    <submittedName>
        <fullName evidence="2">Uncharacterized protein</fullName>
    </submittedName>
</protein>
<evidence type="ECO:0000256" key="1">
    <source>
        <dbReference type="SAM" id="MobiDB-lite"/>
    </source>
</evidence>
<dbReference type="Proteomes" id="UP000335636">
    <property type="component" value="Unassembled WGS sequence"/>
</dbReference>
<feature type="region of interest" description="Disordered" evidence="1">
    <location>
        <begin position="1"/>
        <end position="85"/>
    </location>
</feature>
<dbReference type="AlphaFoldDB" id="A0A5E4D9L3"/>
<reference evidence="2" key="1">
    <citation type="submission" date="2019-04" db="EMBL/GenBank/DDBJ databases">
        <authorList>
            <person name="Alioto T."/>
            <person name="Alioto T."/>
        </authorList>
    </citation>
    <scope>NUCLEOTIDE SEQUENCE [LARGE SCALE GENOMIC DNA]</scope>
</reference>
<evidence type="ECO:0000313" key="3">
    <source>
        <dbReference type="Proteomes" id="UP000335636"/>
    </source>
</evidence>
<proteinExistence type="predicted"/>
<evidence type="ECO:0000313" key="2">
    <source>
        <dbReference type="EMBL" id="VTJ90738.1"/>
    </source>
</evidence>
<comment type="caution">
    <text evidence="2">The sequence shown here is derived from an EMBL/GenBank/DDBJ whole genome shotgun (WGS) entry which is preliminary data.</text>
</comment>
<gene>
    <name evidence="2" type="ORF">MONAX_5E046851</name>
</gene>
<feature type="compositionally biased region" description="Basic and acidic residues" evidence="1">
    <location>
        <begin position="40"/>
        <end position="51"/>
    </location>
</feature>
<organism evidence="2 3">
    <name type="scientific">Marmota monax</name>
    <name type="common">Woodchuck</name>
    <dbReference type="NCBI Taxonomy" id="9995"/>
    <lineage>
        <taxon>Eukaryota</taxon>
        <taxon>Metazoa</taxon>
        <taxon>Chordata</taxon>
        <taxon>Craniata</taxon>
        <taxon>Vertebrata</taxon>
        <taxon>Euteleostomi</taxon>
        <taxon>Mammalia</taxon>
        <taxon>Eutheria</taxon>
        <taxon>Euarchontoglires</taxon>
        <taxon>Glires</taxon>
        <taxon>Rodentia</taxon>
        <taxon>Sciuromorpha</taxon>
        <taxon>Sciuridae</taxon>
        <taxon>Xerinae</taxon>
        <taxon>Marmotini</taxon>
        <taxon>Marmota</taxon>
    </lineage>
</organism>
<sequence>MDSALAREAMQASVPSGGGRCSTGRRVAAEGHGGLGGFEGPRRPAFDAERRKSGHVSAPRWCSMQVPGDLNSSRQGRSKALPALE</sequence>